<sequence>MAVNDDDMLHIDAIANGGGRTVDSGDALSHVGREIKAPGSHHWWRNGLYSRFVTPCSLGFPTGTTTFCSPLTYAPIYEPPFYFCNPSWRPTTSDQDHPQRRYRQHPRPPRSFYFLQIQCIEPNPECSRLPLHLLPFEPLTLRAMSNNYS</sequence>
<keyword evidence="2" id="KW-1185">Reference proteome</keyword>
<proteinExistence type="predicted"/>
<dbReference type="AlphaFoldDB" id="A0A0E0AHS7"/>
<name>A0A0E0AHS7_9ORYZ</name>
<organism evidence="1">
    <name type="scientific">Oryza glumipatula</name>
    <dbReference type="NCBI Taxonomy" id="40148"/>
    <lineage>
        <taxon>Eukaryota</taxon>
        <taxon>Viridiplantae</taxon>
        <taxon>Streptophyta</taxon>
        <taxon>Embryophyta</taxon>
        <taxon>Tracheophyta</taxon>
        <taxon>Spermatophyta</taxon>
        <taxon>Magnoliopsida</taxon>
        <taxon>Liliopsida</taxon>
        <taxon>Poales</taxon>
        <taxon>Poaceae</taxon>
        <taxon>BOP clade</taxon>
        <taxon>Oryzoideae</taxon>
        <taxon>Oryzeae</taxon>
        <taxon>Oryzinae</taxon>
        <taxon>Oryza</taxon>
    </lineage>
</organism>
<dbReference type="Gramene" id="OGLUM07G08420.1">
    <property type="protein sequence ID" value="OGLUM07G08420.1"/>
    <property type="gene ID" value="OGLUM07G08420"/>
</dbReference>
<evidence type="ECO:0000313" key="2">
    <source>
        <dbReference type="Proteomes" id="UP000026961"/>
    </source>
</evidence>
<protein>
    <submittedName>
        <fullName evidence="1">Uncharacterized protein</fullName>
    </submittedName>
</protein>
<dbReference type="EnsemblPlants" id="OGLUM07G08420.1">
    <property type="protein sequence ID" value="OGLUM07G08420.1"/>
    <property type="gene ID" value="OGLUM07G08420"/>
</dbReference>
<reference evidence="1" key="1">
    <citation type="submission" date="2015-04" db="UniProtKB">
        <authorList>
            <consortium name="EnsemblPlants"/>
        </authorList>
    </citation>
    <scope>IDENTIFICATION</scope>
</reference>
<accession>A0A0E0AHS7</accession>
<reference evidence="1" key="2">
    <citation type="submission" date="2018-05" db="EMBL/GenBank/DDBJ databases">
        <title>OgluRS3 (Oryza glumaepatula Reference Sequence Version 3).</title>
        <authorList>
            <person name="Zhang J."/>
            <person name="Kudrna D."/>
            <person name="Lee S."/>
            <person name="Talag J."/>
            <person name="Welchert J."/>
            <person name="Wing R.A."/>
        </authorList>
    </citation>
    <scope>NUCLEOTIDE SEQUENCE [LARGE SCALE GENOMIC DNA]</scope>
</reference>
<evidence type="ECO:0000313" key="1">
    <source>
        <dbReference type="EnsemblPlants" id="OGLUM07G08420.1"/>
    </source>
</evidence>
<dbReference type="HOGENOM" id="CLU_1752582_0_0_1"/>
<dbReference type="Proteomes" id="UP000026961">
    <property type="component" value="Chromosome 7"/>
</dbReference>